<accession>A0A9Q1JW39</accession>
<dbReference type="Gene3D" id="2.30.29.30">
    <property type="entry name" value="Pleckstrin-homology domain (PH domain)/Phosphotyrosine-binding domain (PTB)"/>
    <property type="match status" value="1"/>
</dbReference>
<proteinExistence type="predicted"/>
<dbReference type="PANTHER" id="PTHR12136">
    <property type="entry name" value="ENHANCED DISEASE RESISTANCE-RELATED"/>
    <property type="match status" value="1"/>
</dbReference>
<dbReference type="Pfam" id="PF00169">
    <property type="entry name" value="PH"/>
    <property type="match status" value="1"/>
</dbReference>
<dbReference type="PROSITE" id="PS50003">
    <property type="entry name" value="PH_DOMAIN"/>
    <property type="match status" value="1"/>
</dbReference>
<dbReference type="EMBL" id="JAKOGI010000644">
    <property type="protein sequence ID" value="KAJ8432039.1"/>
    <property type="molecule type" value="Genomic_DNA"/>
</dbReference>
<evidence type="ECO:0000259" key="1">
    <source>
        <dbReference type="PROSITE" id="PS50003"/>
    </source>
</evidence>
<feature type="domain" description="PH" evidence="1">
    <location>
        <begin position="14"/>
        <end position="146"/>
    </location>
</feature>
<dbReference type="SMART" id="SM00233">
    <property type="entry name" value="PH"/>
    <property type="match status" value="1"/>
</dbReference>
<dbReference type="InterPro" id="IPR001849">
    <property type="entry name" value="PH_domain"/>
</dbReference>
<dbReference type="AlphaFoldDB" id="A0A9Q1JW39"/>
<dbReference type="CDD" id="cd00821">
    <property type="entry name" value="PH"/>
    <property type="match status" value="1"/>
</dbReference>
<protein>
    <recommendedName>
        <fullName evidence="1">PH domain-containing protein</fullName>
    </recommendedName>
</protein>
<reference evidence="2" key="1">
    <citation type="submission" date="2022-04" db="EMBL/GenBank/DDBJ databases">
        <title>Carnegiea gigantea Genome sequencing and assembly v2.</title>
        <authorList>
            <person name="Copetti D."/>
            <person name="Sanderson M.J."/>
            <person name="Burquez A."/>
            <person name="Wojciechowski M.F."/>
        </authorList>
    </citation>
    <scope>NUCLEOTIDE SEQUENCE</scope>
    <source>
        <strain evidence="2">SGP5-SGP5p</strain>
        <tissue evidence="2">Aerial part</tissue>
    </source>
</reference>
<keyword evidence="3" id="KW-1185">Reference proteome</keyword>
<dbReference type="OrthoDB" id="9970435at2759"/>
<name>A0A9Q1JW39_9CARY</name>
<comment type="caution">
    <text evidence="2">The sequence shown here is derived from an EMBL/GenBank/DDBJ whole genome shotgun (WGS) entry which is preliminary data.</text>
</comment>
<dbReference type="InterPro" id="IPR045096">
    <property type="entry name" value="EDR2-like"/>
</dbReference>
<evidence type="ECO:0000313" key="2">
    <source>
        <dbReference type="EMBL" id="KAJ8432039.1"/>
    </source>
</evidence>
<organism evidence="2 3">
    <name type="scientific">Carnegiea gigantea</name>
    <dbReference type="NCBI Taxonomy" id="171969"/>
    <lineage>
        <taxon>Eukaryota</taxon>
        <taxon>Viridiplantae</taxon>
        <taxon>Streptophyta</taxon>
        <taxon>Embryophyta</taxon>
        <taxon>Tracheophyta</taxon>
        <taxon>Spermatophyta</taxon>
        <taxon>Magnoliopsida</taxon>
        <taxon>eudicotyledons</taxon>
        <taxon>Gunneridae</taxon>
        <taxon>Pentapetalae</taxon>
        <taxon>Caryophyllales</taxon>
        <taxon>Cactineae</taxon>
        <taxon>Cactaceae</taxon>
        <taxon>Cactoideae</taxon>
        <taxon>Echinocereeae</taxon>
        <taxon>Carnegiea</taxon>
    </lineage>
</organism>
<dbReference type="SUPFAM" id="SSF50729">
    <property type="entry name" value="PH domain-like"/>
    <property type="match status" value="1"/>
</dbReference>
<gene>
    <name evidence="2" type="ORF">Cgig2_020583</name>
</gene>
<dbReference type="Proteomes" id="UP001153076">
    <property type="component" value="Unassembled WGS sequence"/>
</dbReference>
<sequence>MGMGVNQIGLSQTDGKMEGWLCIIRSNRFGLQNSRMRYFVLEDHHLKIYKSIPDSKDEVISASPIKSTVIDSCIRVTDEGRESIHRKVRTVAIQSFNETLFLREIEIVFYIFTLYNTGNHNDRLKLGASSSEEAARWIHSFKEAALKICPVAGINSLDCPKNMWQSFSSGRIHHSNSTDWAMGSSSRIDPTTSDVIAPSSWTIFGCQNGLRLFKEAKDREFHGKWDDHPAIMAVSVVDGTSEGIFRTVMSLGPSRSQ</sequence>
<dbReference type="PANTHER" id="PTHR12136:SF41">
    <property type="entry name" value="PLECKSTRIN HOMOLOGY (PH) AND LIPID-BINDING START DOMAINS-CONTAINING PROTEIN"/>
    <property type="match status" value="1"/>
</dbReference>
<dbReference type="InterPro" id="IPR011993">
    <property type="entry name" value="PH-like_dom_sf"/>
</dbReference>
<evidence type="ECO:0000313" key="3">
    <source>
        <dbReference type="Proteomes" id="UP001153076"/>
    </source>
</evidence>